<gene>
    <name evidence="1" type="ORF">NFI95_15700</name>
</gene>
<accession>A0ABT1WAH9</accession>
<proteinExistence type="predicted"/>
<evidence type="ECO:0000313" key="1">
    <source>
        <dbReference type="EMBL" id="MCQ8279889.1"/>
    </source>
</evidence>
<protein>
    <recommendedName>
        <fullName evidence="3">XRE family transcriptional regulator</fullName>
    </recommendedName>
</protein>
<evidence type="ECO:0008006" key="3">
    <source>
        <dbReference type="Google" id="ProtNLM"/>
    </source>
</evidence>
<name>A0ABT1WAH9_9PROT</name>
<evidence type="ECO:0000313" key="2">
    <source>
        <dbReference type="Proteomes" id="UP001524587"/>
    </source>
</evidence>
<sequence>MVTNEACLAAVSVSMQERYGDIRNAAKKAARSRGWTTKSFMNWLYGKNAPRMQDLIVLMADCPKLHAEIDRMVEETRQCLQQSKL</sequence>
<organism evidence="1 2">
    <name type="scientific">Endosaccharibacter trunci</name>
    <dbReference type="NCBI Taxonomy" id="2812733"/>
    <lineage>
        <taxon>Bacteria</taxon>
        <taxon>Pseudomonadati</taxon>
        <taxon>Pseudomonadota</taxon>
        <taxon>Alphaproteobacteria</taxon>
        <taxon>Acetobacterales</taxon>
        <taxon>Acetobacteraceae</taxon>
        <taxon>Endosaccharibacter</taxon>
    </lineage>
</organism>
<reference evidence="1 2" key="1">
    <citation type="submission" date="2022-06" db="EMBL/GenBank/DDBJ databases">
        <title>Endosaccharibacter gen. nov., sp. nov., endophytic bacteria isolated from sugarcane.</title>
        <authorList>
            <person name="Pitiwittayakul N."/>
            <person name="Yukphan P."/>
            <person name="Charoenyingcharoen P."/>
            <person name="Tanasupawat S."/>
        </authorList>
    </citation>
    <scope>NUCLEOTIDE SEQUENCE [LARGE SCALE GENOMIC DNA]</scope>
    <source>
        <strain evidence="1 2">KSS8</strain>
    </source>
</reference>
<keyword evidence="2" id="KW-1185">Reference proteome</keyword>
<comment type="caution">
    <text evidence="1">The sequence shown here is derived from an EMBL/GenBank/DDBJ whole genome shotgun (WGS) entry which is preliminary data.</text>
</comment>
<dbReference type="Proteomes" id="UP001524587">
    <property type="component" value="Unassembled WGS sequence"/>
</dbReference>
<dbReference type="EMBL" id="JAMSKV010000017">
    <property type="protein sequence ID" value="MCQ8279889.1"/>
    <property type="molecule type" value="Genomic_DNA"/>
</dbReference>
<dbReference type="RefSeq" id="WP_422865378.1">
    <property type="nucleotide sequence ID" value="NZ_JAMSKV010000017.1"/>
</dbReference>